<dbReference type="SMART" id="SM00354">
    <property type="entry name" value="HTH_LACI"/>
    <property type="match status" value="1"/>
</dbReference>
<sequence>MKRPTLKDVAQKAGTSLMTVSRVVNNRPGVSDETKAKIMKAIEELGYRPHSDARSLRVGKTGRIGVVVSDIRNPFYAEMVGDIEDLAEKTGMTVIVTDTERKLQQEQRALETLYNSGVDSIIIAPEGYSVEHLESYKKKGINIVSFGVHCPEGNFSEVWIDEIEGARKVGKYLLKRGVKRVVLIMGNPRKFTTSGRTEGFIQGFGKVPDYILHLPVNWQSSYNAVIEMKKLPEAFFCYNDLMALGVIKALREKGAVPGKDVAVVGYDDVFFAEISALTTVRIDKSKMVNTAFTLALSDNVEKIKFVPKLILRKSA</sequence>
<dbReference type="EMBL" id="JFHK01000018">
    <property type="protein sequence ID" value="OAA29460.1"/>
    <property type="molecule type" value="Genomic_DNA"/>
</dbReference>
<organism evidence="5 6">
    <name type="scientific">Kosmotoga arenicorallina S304</name>
    <dbReference type="NCBI Taxonomy" id="1453497"/>
    <lineage>
        <taxon>Bacteria</taxon>
        <taxon>Thermotogati</taxon>
        <taxon>Thermotogota</taxon>
        <taxon>Thermotogae</taxon>
        <taxon>Kosmotogales</taxon>
        <taxon>Kosmotogaceae</taxon>
        <taxon>Kosmotoga</taxon>
    </lineage>
</organism>
<dbReference type="PANTHER" id="PTHR30146">
    <property type="entry name" value="LACI-RELATED TRANSCRIPTIONAL REPRESSOR"/>
    <property type="match status" value="1"/>
</dbReference>
<dbReference type="GO" id="GO:0003700">
    <property type="term" value="F:DNA-binding transcription factor activity"/>
    <property type="evidence" value="ECO:0007669"/>
    <property type="project" value="TreeGrafter"/>
</dbReference>
<dbReference type="AlphaFoldDB" id="A0A176K024"/>
<dbReference type="InterPro" id="IPR010982">
    <property type="entry name" value="Lambda_DNA-bd_dom_sf"/>
</dbReference>
<dbReference type="CDD" id="cd01392">
    <property type="entry name" value="HTH_LacI"/>
    <property type="match status" value="1"/>
</dbReference>
<evidence type="ECO:0000256" key="2">
    <source>
        <dbReference type="ARBA" id="ARBA00023125"/>
    </source>
</evidence>
<dbReference type="GO" id="GO:0000976">
    <property type="term" value="F:transcription cis-regulatory region binding"/>
    <property type="evidence" value="ECO:0007669"/>
    <property type="project" value="TreeGrafter"/>
</dbReference>
<dbReference type="InterPro" id="IPR000843">
    <property type="entry name" value="HTH_LacI"/>
</dbReference>
<evidence type="ECO:0000313" key="5">
    <source>
        <dbReference type="EMBL" id="OAA29460.1"/>
    </source>
</evidence>
<dbReference type="Proteomes" id="UP000077339">
    <property type="component" value="Unassembled WGS sequence"/>
</dbReference>
<dbReference type="Pfam" id="PF00532">
    <property type="entry name" value="Peripla_BP_1"/>
    <property type="match status" value="1"/>
</dbReference>
<evidence type="ECO:0000256" key="1">
    <source>
        <dbReference type="ARBA" id="ARBA00023015"/>
    </source>
</evidence>
<dbReference type="OrthoDB" id="47944at2"/>
<evidence type="ECO:0000313" key="6">
    <source>
        <dbReference type="Proteomes" id="UP000077339"/>
    </source>
</evidence>
<accession>A0A176K024</accession>
<dbReference type="SUPFAM" id="SSF53822">
    <property type="entry name" value="Periplasmic binding protein-like I"/>
    <property type="match status" value="1"/>
</dbReference>
<dbReference type="CDD" id="cd06267">
    <property type="entry name" value="PBP1_LacI_sugar_binding-like"/>
    <property type="match status" value="1"/>
</dbReference>
<keyword evidence="3" id="KW-0804">Transcription</keyword>
<dbReference type="PROSITE" id="PS50932">
    <property type="entry name" value="HTH_LACI_2"/>
    <property type="match status" value="1"/>
</dbReference>
<dbReference type="PATRIC" id="fig|1453497.3.peg.389"/>
<feature type="domain" description="HTH lacI-type" evidence="4">
    <location>
        <begin position="4"/>
        <end position="58"/>
    </location>
</feature>
<dbReference type="STRING" id="1453497.AT15_01955"/>
<dbReference type="Pfam" id="PF00356">
    <property type="entry name" value="LacI"/>
    <property type="match status" value="1"/>
</dbReference>
<gene>
    <name evidence="5" type="ORF">AT15_01955</name>
</gene>
<evidence type="ECO:0000259" key="4">
    <source>
        <dbReference type="PROSITE" id="PS50932"/>
    </source>
</evidence>
<keyword evidence="2" id="KW-0238">DNA-binding</keyword>
<proteinExistence type="predicted"/>
<dbReference type="SUPFAM" id="SSF47413">
    <property type="entry name" value="lambda repressor-like DNA-binding domains"/>
    <property type="match status" value="1"/>
</dbReference>
<dbReference type="Gene3D" id="3.40.50.2300">
    <property type="match status" value="2"/>
</dbReference>
<dbReference type="PANTHER" id="PTHR30146:SF154">
    <property type="entry name" value="TRANSCRIPTION REGULATOR, MEMBER OF GALR FAMILY"/>
    <property type="match status" value="1"/>
</dbReference>
<keyword evidence="1" id="KW-0805">Transcription regulation</keyword>
<keyword evidence="6" id="KW-1185">Reference proteome</keyword>
<reference evidence="5 6" key="1">
    <citation type="submission" date="2014-02" db="EMBL/GenBank/DDBJ databases">
        <title>Kosmotoga genome sequencing.</title>
        <authorList>
            <person name="Pollo S.M."/>
            <person name="Charchuk R."/>
            <person name="Nesbo C.L."/>
        </authorList>
    </citation>
    <scope>NUCLEOTIDE SEQUENCE [LARGE SCALE GENOMIC DNA]</scope>
    <source>
        <strain evidence="5 6">S304</strain>
    </source>
</reference>
<dbReference type="InterPro" id="IPR028082">
    <property type="entry name" value="Peripla_BP_I"/>
</dbReference>
<protein>
    <submittedName>
        <fullName evidence="5">Transcriptional regulator</fullName>
    </submittedName>
</protein>
<name>A0A176K024_9BACT</name>
<dbReference type="Gene3D" id="1.10.260.40">
    <property type="entry name" value="lambda repressor-like DNA-binding domains"/>
    <property type="match status" value="1"/>
</dbReference>
<dbReference type="RefSeq" id="WP_068348136.1">
    <property type="nucleotide sequence ID" value="NZ_JFHK01000018.1"/>
</dbReference>
<comment type="caution">
    <text evidence="5">The sequence shown here is derived from an EMBL/GenBank/DDBJ whole genome shotgun (WGS) entry which is preliminary data.</text>
</comment>
<evidence type="ECO:0000256" key="3">
    <source>
        <dbReference type="ARBA" id="ARBA00023163"/>
    </source>
</evidence>
<dbReference type="InterPro" id="IPR001761">
    <property type="entry name" value="Peripla_BP/Lac1_sug-bd_dom"/>
</dbReference>